<evidence type="ECO:0000256" key="9">
    <source>
        <dbReference type="ARBA" id="ARBA00022843"/>
    </source>
</evidence>
<dbReference type="GO" id="GO:0005789">
    <property type="term" value="C:endoplasmic reticulum membrane"/>
    <property type="evidence" value="ECO:0007669"/>
    <property type="project" value="UniProtKB-SubCell"/>
</dbReference>
<dbReference type="Ensembl" id="ENSCSRT00000021206.1">
    <property type="protein sequence ID" value="ENSCSRP00000020304.1"/>
    <property type="gene ID" value="ENSCSRG00000015439.1"/>
</dbReference>
<evidence type="ECO:0000256" key="15">
    <source>
        <dbReference type="ARBA" id="ARBA00042438"/>
    </source>
</evidence>
<evidence type="ECO:0000313" key="19">
    <source>
        <dbReference type="Ensembl" id="ENSCSRP00000020304.1"/>
    </source>
</evidence>
<feature type="compositionally biased region" description="Acidic residues" evidence="17">
    <location>
        <begin position="226"/>
        <end position="235"/>
    </location>
</feature>
<organism evidence="19 20">
    <name type="scientific">Chelydra serpentina</name>
    <name type="common">Snapping turtle</name>
    <name type="synonym">Testudo serpentina</name>
    <dbReference type="NCBI Taxonomy" id="8475"/>
    <lineage>
        <taxon>Eukaryota</taxon>
        <taxon>Metazoa</taxon>
        <taxon>Chordata</taxon>
        <taxon>Craniata</taxon>
        <taxon>Vertebrata</taxon>
        <taxon>Euteleostomi</taxon>
        <taxon>Archelosauria</taxon>
        <taxon>Testudinata</taxon>
        <taxon>Testudines</taxon>
        <taxon>Cryptodira</taxon>
        <taxon>Durocryptodira</taxon>
        <taxon>Americhelydia</taxon>
        <taxon>Chelydroidea</taxon>
        <taxon>Chelydridae</taxon>
        <taxon>Chelydra</taxon>
    </lineage>
</organism>
<feature type="compositionally biased region" description="Acidic residues" evidence="17">
    <location>
        <begin position="200"/>
        <end position="216"/>
    </location>
</feature>
<dbReference type="PANTHER" id="PTHR16489:SF14">
    <property type="entry name" value="PROTEIN PHOSPHATASE 1 REGULATORY SUBUNIT 15A"/>
    <property type="match status" value="1"/>
</dbReference>
<dbReference type="InterPro" id="IPR051254">
    <property type="entry name" value="PPP1R15"/>
</dbReference>
<sequence>MLRVLSPQPGGLLDMLTWAALPLLGSWRRRPAAVMRRRQRRKKSCGPARPRRGLPGPLPARREASEKGEDLAAGPAASQGPAPRRGKGENLGGRPRAPSASRDREEGASRGEGPERRGEEATARLEMEKHLEEIGDGQKQPPDGPSQSPQDRECQGAGVKPGRGLKPPGGDAPSCLPGGPDPGHPVTGSPHVLSLFYCPSEEEDDEAGDWPSEEEGRDGGGCSDPDGPDSEEGPEDAAWREENEALWGALCRGRDPFNLLRLAGAPLNTTPPRPKDQAFRVSFYLRGPASEAEKVGDPWRAPEKPWPMRRGVARRTHCCELGSRGAGDAVKVEASEPEGSRTAKKVRFCPVVTVRPLLVWPFASRAARRGPWEELARDRSRFCRRVEQLGAILGPCLEPGHRARAWRKIHEAAPEPAGQESPSPHHEGKENLGQGTWDVSPQLCSGRMEDPGVREGHAGKHTPLPSDYRGVEDPGIRDGRLG</sequence>
<name>A0A8C3XS88_CHESE</name>
<evidence type="ECO:0000256" key="6">
    <source>
        <dbReference type="ARBA" id="ARBA00022737"/>
    </source>
</evidence>
<evidence type="ECO:0000256" key="14">
    <source>
        <dbReference type="ARBA" id="ARBA00040008"/>
    </source>
</evidence>
<feature type="compositionally biased region" description="Polar residues" evidence="17">
    <location>
        <begin position="433"/>
        <end position="443"/>
    </location>
</feature>
<evidence type="ECO:0000256" key="7">
    <source>
        <dbReference type="ARBA" id="ARBA00022787"/>
    </source>
</evidence>
<keyword evidence="11" id="KW-0346">Stress response</keyword>
<comment type="subunit">
    <text evidence="16">Interacts with PPP1CA. Interacts with EIF2S1. Interacts with PCNA. Interacts with LYN and KMT2A/MLL1. Interacts with PPP1R1A and SMARCB1. Interacts with SMAD7. Interacts with BAG1. Interacts with NOX4.</text>
</comment>
<evidence type="ECO:0000259" key="18">
    <source>
        <dbReference type="Pfam" id="PF10488"/>
    </source>
</evidence>
<keyword evidence="12" id="KW-0496">Mitochondrion</keyword>
<evidence type="ECO:0000256" key="2">
    <source>
        <dbReference type="ARBA" id="ARBA00004570"/>
    </source>
</evidence>
<feature type="compositionally biased region" description="Basic residues" evidence="17">
    <location>
        <begin position="32"/>
        <end position="52"/>
    </location>
</feature>
<keyword evidence="20" id="KW-1185">Reference proteome</keyword>
<protein>
    <recommendedName>
        <fullName evidence="14">Protein phosphatase 1 regulatory subunit 15A</fullName>
    </recommendedName>
    <alternativeName>
        <fullName evidence="15">Growth arrest and DNA damage-inducible protein GADD34</fullName>
    </alternativeName>
</protein>
<keyword evidence="8" id="KW-0256">Endoplasmic reticulum</keyword>
<dbReference type="Proteomes" id="UP000694403">
    <property type="component" value="Unplaced"/>
</dbReference>
<dbReference type="GO" id="GO:0000164">
    <property type="term" value="C:protein phosphatase type 1 complex"/>
    <property type="evidence" value="ECO:0007669"/>
    <property type="project" value="TreeGrafter"/>
</dbReference>
<evidence type="ECO:0000256" key="12">
    <source>
        <dbReference type="ARBA" id="ARBA00023128"/>
    </source>
</evidence>
<keyword evidence="5" id="KW-0053">Apoptosis</keyword>
<dbReference type="Pfam" id="PF10488">
    <property type="entry name" value="PP1c_bdg"/>
    <property type="match status" value="1"/>
</dbReference>
<evidence type="ECO:0000256" key="4">
    <source>
        <dbReference type="ARBA" id="ARBA00022553"/>
    </source>
</evidence>
<accession>A0A8C3XS88</accession>
<dbReference type="GO" id="GO:0006915">
    <property type="term" value="P:apoptotic process"/>
    <property type="evidence" value="ECO:0007669"/>
    <property type="project" value="UniProtKB-KW"/>
</dbReference>
<feature type="compositionally biased region" description="Basic and acidic residues" evidence="17">
    <location>
        <begin position="447"/>
        <end position="458"/>
    </location>
</feature>
<evidence type="ECO:0000256" key="17">
    <source>
        <dbReference type="SAM" id="MobiDB-lite"/>
    </source>
</evidence>
<evidence type="ECO:0000256" key="16">
    <source>
        <dbReference type="ARBA" id="ARBA00047011"/>
    </source>
</evidence>
<keyword evidence="9" id="KW-0832">Ubl conjugation</keyword>
<evidence type="ECO:0000256" key="11">
    <source>
        <dbReference type="ARBA" id="ARBA00023016"/>
    </source>
</evidence>
<evidence type="ECO:0000256" key="5">
    <source>
        <dbReference type="ARBA" id="ARBA00022703"/>
    </source>
</evidence>
<dbReference type="GO" id="GO:0019888">
    <property type="term" value="F:protein phosphatase regulator activity"/>
    <property type="evidence" value="ECO:0007669"/>
    <property type="project" value="TreeGrafter"/>
</dbReference>
<feature type="compositionally biased region" description="Basic and acidic residues" evidence="17">
    <location>
        <begin position="60"/>
        <end position="70"/>
    </location>
</feature>
<reference evidence="19" key="2">
    <citation type="submission" date="2025-09" db="UniProtKB">
        <authorList>
            <consortium name="Ensembl"/>
        </authorList>
    </citation>
    <scope>IDENTIFICATION</scope>
</reference>
<proteinExistence type="inferred from homology"/>
<dbReference type="InterPro" id="IPR019523">
    <property type="entry name" value="Prot_Pase1_reg-su15A/B_C"/>
</dbReference>
<evidence type="ECO:0000313" key="20">
    <source>
        <dbReference type="Proteomes" id="UP000694403"/>
    </source>
</evidence>
<keyword evidence="13" id="KW-0472">Membrane</keyword>
<dbReference type="GO" id="GO:0034976">
    <property type="term" value="P:response to endoplasmic reticulum stress"/>
    <property type="evidence" value="ECO:0007669"/>
    <property type="project" value="TreeGrafter"/>
</dbReference>
<evidence type="ECO:0000256" key="8">
    <source>
        <dbReference type="ARBA" id="ARBA00022824"/>
    </source>
</evidence>
<feature type="domain" description="Protein phosphatase 1 regulatory subunit 15A/B C-terminal" evidence="18">
    <location>
        <begin position="344"/>
        <end position="408"/>
    </location>
</feature>
<feature type="compositionally biased region" description="Basic and acidic residues" evidence="17">
    <location>
        <begin position="469"/>
        <end position="482"/>
    </location>
</feature>
<feature type="region of interest" description="Disordered" evidence="17">
    <location>
        <begin position="413"/>
        <end position="482"/>
    </location>
</feature>
<feature type="compositionally biased region" description="Low complexity" evidence="17">
    <location>
        <begin position="137"/>
        <end position="149"/>
    </location>
</feature>
<feature type="region of interest" description="Disordered" evidence="17">
    <location>
        <begin position="32"/>
        <end position="242"/>
    </location>
</feature>
<keyword evidence="6" id="KW-0677">Repeat</keyword>
<keyword evidence="7" id="KW-1000">Mitochondrion outer membrane</keyword>
<dbReference type="PANTHER" id="PTHR16489">
    <property type="entry name" value="GH11727P"/>
    <property type="match status" value="1"/>
</dbReference>
<dbReference type="GO" id="GO:0006417">
    <property type="term" value="P:regulation of translation"/>
    <property type="evidence" value="ECO:0007669"/>
    <property type="project" value="UniProtKB-KW"/>
</dbReference>
<dbReference type="GO" id="GO:0005741">
    <property type="term" value="C:mitochondrial outer membrane"/>
    <property type="evidence" value="ECO:0007669"/>
    <property type="project" value="UniProtKB-SubCell"/>
</dbReference>
<keyword evidence="4" id="KW-0597">Phosphoprotein</keyword>
<evidence type="ECO:0000256" key="3">
    <source>
        <dbReference type="ARBA" id="ARBA00010161"/>
    </source>
</evidence>
<comment type="similarity">
    <text evidence="3">Belongs to the PPP1R15 family.</text>
</comment>
<comment type="subcellular location">
    <subcellularLocation>
        <location evidence="1">Endoplasmic reticulum membrane</location>
        <topology evidence="1">Peripheral membrane protein</topology>
        <orientation evidence="1">Cytoplasmic side</orientation>
    </subcellularLocation>
    <subcellularLocation>
        <location evidence="2">Mitochondrion outer membrane</location>
        <topology evidence="2">Peripheral membrane protein</topology>
        <orientation evidence="2">Cytoplasmic side</orientation>
    </subcellularLocation>
</comment>
<feature type="compositionally biased region" description="Basic and acidic residues" evidence="17">
    <location>
        <begin position="101"/>
        <end position="133"/>
    </location>
</feature>
<evidence type="ECO:0000256" key="13">
    <source>
        <dbReference type="ARBA" id="ARBA00023136"/>
    </source>
</evidence>
<dbReference type="AlphaFoldDB" id="A0A8C3XS88"/>
<feature type="compositionally biased region" description="Low complexity" evidence="17">
    <location>
        <begin position="72"/>
        <end position="83"/>
    </location>
</feature>
<reference evidence="19" key="1">
    <citation type="submission" date="2025-08" db="UniProtKB">
        <authorList>
            <consortium name="Ensembl"/>
        </authorList>
    </citation>
    <scope>IDENTIFICATION</scope>
</reference>
<keyword evidence="10" id="KW-0810">Translation regulation</keyword>
<evidence type="ECO:0000256" key="1">
    <source>
        <dbReference type="ARBA" id="ARBA00004397"/>
    </source>
</evidence>
<evidence type="ECO:0000256" key="10">
    <source>
        <dbReference type="ARBA" id="ARBA00022845"/>
    </source>
</evidence>